<dbReference type="InterPro" id="IPR008302">
    <property type="entry name" value="NamZ"/>
</dbReference>
<evidence type="ECO:0000259" key="3">
    <source>
        <dbReference type="Pfam" id="PF20732"/>
    </source>
</evidence>
<evidence type="ECO:0000313" key="5">
    <source>
        <dbReference type="Proteomes" id="UP001056981"/>
    </source>
</evidence>
<organism evidence="4 5">
    <name type="scientific">Treponema denticola</name>
    <dbReference type="NCBI Taxonomy" id="158"/>
    <lineage>
        <taxon>Bacteria</taxon>
        <taxon>Pseudomonadati</taxon>
        <taxon>Spirochaetota</taxon>
        <taxon>Spirochaetia</taxon>
        <taxon>Spirochaetales</taxon>
        <taxon>Treponemataceae</taxon>
        <taxon>Treponema</taxon>
    </lineage>
</organism>
<evidence type="ECO:0000313" key="4">
    <source>
        <dbReference type="EMBL" id="UTC99649.1"/>
    </source>
</evidence>
<feature type="domain" description="Peptidoglycan beta-N-acetylmuramidase NamZ C-terminal" evidence="3">
    <location>
        <begin position="253"/>
        <end position="406"/>
    </location>
</feature>
<name>A0A9Q9BGS6_TREDN</name>
<dbReference type="Pfam" id="PF07075">
    <property type="entry name" value="NamZ_N"/>
    <property type="match status" value="1"/>
</dbReference>
<sequence>MKKTLFLFCFCSLALIVFAEKKAGKPDESDFKTGIERVDEFFNLFKGKRIGLITNQTGIDSLGRSSIEILYEKTNLSSLFSPEHGIRGNAREGAGISNTVDKKTGLTVYSLYGKTKRPTKEMLQQIDVLCFDIQDVGARFYTYIYTMAYAMEACARDGKTFVVFDRPNPINGINVEGNILEEKYKSFTGYFPIAQRHGMTVGELALMFNKEFKIGCNLKIVPMQGWSREDYFEDLNLMWVPPSPNIPTADTALVYSGFCIFEGVNISVGRGTTMPFKYIGAPYIDAEALAEALNALKLEGVFFKPAYFTPALSVYKDELCEGVQIIVRDKNKFLPVKAAIAVMYTIREMYPDKFKINNYPAELCGLNLLSGTNKLSSMSLSLDEYFKFIEKDEKKFLKMREKYLMY</sequence>
<gene>
    <name evidence="4" type="ORF">E4N86_02565</name>
</gene>
<keyword evidence="1" id="KW-0732">Signal</keyword>
<dbReference type="EMBL" id="CP051635">
    <property type="protein sequence ID" value="UTC99649.1"/>
    <property type="molecule type" value="Genomic_DNA"/>
</dbReference>
<accession>A0A9Q9BGS6</accession>
<dbReference type="AlphaFoldDB" id="A0A9Q9BGS6"/>
<feature type="domain" description="Peptidoglycan beta-N-acetylmuramidase NamZ N-terminal" evidence="2">
    <location>
        <begin position="50"/>
        <end position="249"/>
    </location>
</feature>
<dbReference type="GO" id="GO:0033922">
    <property type="term" value="F:peptidoglycan beta-N-acetylmuramidase activity"/>
    <property type="evidence" value="ECO:0007669"/>
    <property type="project" value="InterPro"/>
</dbReference>
<dbReference type="PANTHER" id="PTHR42915:SF1">
    <property type="entry name" value="PEPTIDOGLYCAN BETA-N-ACETYLMURAMIDASE NAMZ"/>
    <property type="match status" value="1"/>
</dbReference>
<feature type="signal peptide" evidence="1">
    <location>
        <begin position="1"/>
        <end position="19"/>
    </location>
</feature>
<dbReference type="Gene3D" id="3.40.50.12170">
    <property type="entry name" value="Uncharacterised protein PF07075, DUF1343"/>
    <property type="match status" value="1"/>
</dbReference>
<evidence type="ECO:0000259" key="2">
    <source>
        <dbReference type="Pfam" id="PF07075"/>
    </source>
</evidence>
<protein>
    <submittedName>
        <fullName evidence="4">DUF1343 domain-containing protein</fullName>
    </submittedName>
</protein>
<feature type="chain" id="PRO_5040175466" evidence="1">
    <location>
        <begin position="20"/>
        <end position="406"/>
    </location>
</feature>
<dbReference type="InterPro" id="IPR048503">
    <property type="entry name" value="NamZ_C"/>
</dbReference>
<dbReference type="Pfam" id="PF20732">
    <property type="entry name" value="NamZ_C"/>
    <property type="match status" value="1"/>
</dbReference>
<dbReference type="PIRSF" id="PIRSF016719">
    <property type="entry name" value="UCP016719"/>
    <property type="match status" value="1"/>
</dbReference>
<dbReference type="Gene3D" id="3.90.1150.140">
    <property type="match status" value="1"/>
</dbReference>
<reference evidence="4" key="1">
    <citation type="submission" date="2020-04" db="EMBL/GenBank/DDBJ databases">
        <title>Comparative genomics of oral phylogroup-2 Treponema strains.</title>
        <authorList>
            <person name="Zeng H."/>
            <person name="Chan Y.K."/>
            <person name="Watt R.M."/>
        </authorList>
    </citation>
    <scope>NUCLEOTIDE SEQUENCE</scope>
    <source>
        <strain evidence="4">OMZ 905</strain>
    </source>
</reference>
<dbReference type="InterPro" id="IPR048502">
    <property type="entry name" value="NamZ_N"/>
</dbReference>
<dbReference type="PANTHER" id="PTHR42915">
    <property type="entry name" value="HYPOTHETICAL 460 KDA PROTEIN IN FEUA-SIGW INTERGENIC REGION [PRECURSOR]"/>
    <property type="match status" value="1"/>
</dbReference>
<proteinExistence type="predicted"/>
<dbReference type="Proteomes" id="UP001056981">
    <property type="component" value="Chromosome"/>
</dbReference>
<dbReference type="RefSeq" id="WP_253716530.1">
    <property type="nucleotide sequence ID" value="NZ_CP051522.1"/>
</dbReference>
<evidence type="ECO:0000256" key="1">
    <source>
        <dbReference type="SAM" id="SignalP"/>
    </source>
</evidence>